<dbReference type="AlphaFoldDB" id="A0A934TWW3"/>
<comment type="caution">
    <text evidence="2">The sequence shown here is derived from an EMBL/GenBank/DDBJ whole genome shotgun (WGS) entry which is preliminary data.</text>
</comment>
<name>A0A934TWW3_9BURK</name>
<proteinExistence type="predicted"/>
<accession>A0A934TWW3</accession>
<reference evidence="2" key="1">
    <citation type="journal article" date="2012" name="J. Microbiol. Biotechnol.">
        <title>Ramlibacter ginsenosidimutans sp. nov., with ginsenoside-converting activity.</title>
        <authorList>
            <person name="Wang L."/>
            <person name="An D.S."/>
            <person name="Kim S.G."/>
            <person name="Jin F.X."/>
            <person name="Kim S.C."/>
            <person name="Lee S.T."/>
            <person name="Im W.T."/>
        </authorList>
    </citation>
    <scope>NUCLEOTIDE SEQUENCE</scope>
    <source>
        <strain evidence="2">KACC 17527</strain>
    </source>
</reference>
<protein>
    <recommendedName>
        <fullName evidence="4">Porin family protein</fullName>
    </recommendedName>
</protein>
<sequence>MRMQQCVLGLVLAVAASAALPDSGGMLRWRSGLSPLGLQPAGEERLPCSSYTLACSDASSVSLYSSETAPRSLSLQISEADRLAAIRVGRSPGLNLSLVGKAGIVQDLGVYGRIGTTVNRSPSAAQFMGARDGGLTYGVGLSWDFSRRANAAVGLDAYEVRGIGDVRDWRTSLGLQWRY</sequence>
<organism evidence="2 3">
    <name type="scientific">Ramlibacter ginsenosidimutans</name>
    <dbReference type="NCBI Taxonomy" id="502333"/>
    <lineage>
        <taxon>Bacteria</taxon>
        <taxon>Pseudomonadati</taxon>
        <taxon>Pseudomonadota</taxon>
        <taxon>Betaproteobacteria</taxon>
        <taxon>Burkholderiales</taxon>
        <taxon>Comamonadaceae</taxon>
        <taxon>Ramlibacter</taxon>
    </lineage>
</organism>
<evidence type="ECO:0000313" key="2">
    <source>
        <dbReference type="EMBL" id="MBK6009023.1"/>
    </source>
</evidence>
<evidence type="ECO:0000313" key="3">
    <source>
        <dbReference type="Proteomes" id="UP000630528"/>
    </source>
</evidence>
<dbReference type="Gene3D" id="2.40.160.20">
    <property type="match status" value="1"/>
</dbReference>
<dbReference type="Proteomes" id="UP000630528">
    <property type="component" value="Unassembled WGS sequence"/>
</dbReference>
<evidence type="ECO:0008006" key="4">
    <source>
        <dbReference type="Google" id="ProtNLM"/>
    </source>
</evidence>
<keyword evidence="3" id="KW-1185">Reference proteome</keyword>
<reference evidence="2" key="2">
    <citation type="submission" date="2021-01" db="EMBL/GenBank/DDBJ databases">
        <authorList>
            <person name="Kang M."/>
        </authorList>
    </citation>
    <scope>NUCLEOTIDE SEQUENCE</scope>
    <source>
        <strain evidence="2">KACC 17527</strain>
    </source>
</reference>
<dbReference type="EMBL" id="JAEPWM010000013">
    <property type="protein sequence ID" value="MBK6009023.1"/>
    <property type="molecule type" value="Genomic_DNA"/>
</dbReference>
<evidence type="ECO:0000256" key="1">
    <source>
        <dbReference type="SAM" id="SignalP"/>
    </source>
</evidence>
<gene>
    <name evidence="2" type="ORF">JJB11_23235</name>
</gene>
<dbReference type="RefSeq" id="WP_201177215.1">
    <property type="nucleotide sequence ID" value="NZ_JAEPWM010000013.1"/>
</dbReference>
<keyword evidence="1" id="KW-0732">Signal</keyword>
<feature type="chain" id="PRO_5036864279" description="Porin family protein" evidence="1">
    <location>
        <begin position="19"/>
        <end position="179"/>
    </location>
</feature>
<feature type="signal peptide" evidence="1">
    <location>
        <begin position="1"/>
        <end position="18"/>
    </location>
</feature>